<name>A0ABD2YTG4_9GENT</name>
<feature type="signal peptide" evidence="2">
    <location>
        <begin position="1"/>
        <end position="25"/>
    </location>
</feature>
<dbReference type="PANTHER" id="PTHR36733:SF1">
    <property type="entry name" value="CELL WALL PROTEIN-RELATED"/>
    <property type="match status" value="1"/>
</dbReference>
<dbReference type="EMBL" id="JBJUIK010000012">
    <property type="protein sequence ID" value="KAL3509424.1"/>
    <property type="molecule type" value="Genomic_DNA"/>
</dbReference>
<feature type="compositionally biased region" description="Low complexity" evidence="1">
    <location>
        <begin position="122"/>
        <end position="134"/>
    </location>
</feature>
<organism evidence="3 4">
    <name type="scientific">Cinchona calisaya</name>
    <dbReference type="NCBI Taxonomy" id="153742"/>
    <lineage>
        <taxon>Eukaryota</taxon>
        <taxon>Viridiplantae</taxon>
        <taxon>Streptophyta</taxon>
        <taxon>Embryophyta</taxon>
        <taxon>Tracheophyta</taxon>
        <taxon>Spermatophyta</taxon>
        <taxon>Magnoliopsida</taxon>
        <taxon>eudicotyledons</taxon>
        <taxon>Gunneridae</taxon>
        <taxon>Pentapetalae</taxon>
        <taxon>asterids</taxon>
        <taxon>lamiids</taxon>
        <taxon>Gentianales</taxon>
        <taxon>Rubiaceae</taxon>
        <taxon>Cinchonoideae</taxon>
        <taxon>Cinchoneae</taxon>
        <taxon>Cinchona</taxon>
    </lineage>
</organism>
<evidence type="ECO:0000313" key="4">
    <source>
        <dbReference type="Proteomes" id="UP001630127"/>
    </source>
</evidence>
<evidence type="ECO:0000256" key="2">
    <source>
        <dbReference type="SAM" id="SignalP"/>
    </source>
</evidence>
<proteinExistence type="predicted"/>
<evidence type="ECO:0000313" key="3">
    <source>
        <dbReference type="EMBL" id="KAL3509424.1"/>
    </source>
</evidence>
<gene>
    <name evidence="3" type="ORF">ACH5RR_028825</name>
</gene>
<protein>
    <recommendedName>
        <fullName evidence="5">Cell wall protein</fullName>
    </recommendedName>
</protein>
<dbReference type="PANTHER" id="PTHR36733">
    <property type="entry name" value="CELL WALL PROTEIN-RELATED"/>
    <property type="match status" value="1"/>
</dbReference>
<feature type="compositionally biased region" description="Gly residues" evidence="1">
    <location>
        <begin position="82"/>
        <end position="101"/>
    </location>
</feature>
<dbReference type="Proteomes" id="UP001630127">
    <property type="component" value="Unassembled WGS sequence"/>
</dbReference>
<keyword evidence="2" id="KW-0732">Signal</keyword>
<feature type="region of interest" description="Disordered" evidence="1">
    <location>
        <begin position="81"/>
        <end position="134"/>
    </location>
</feature>
<reference evidence="3 4" key="1">
    <citation type="submission" date="2024-11" db="EMBL/GenBank/DDBJ databases">
        <title>A near-complete genome assembly of Cinchona calisaya.</title>
        <authorList>
            <person name="Lian D.C."/>
            <person name="Zhao X.W."/>
            <person name="Wei L."/>
        </authorList>
    </citation>
    <scope>NUCLEOTIDE SEQUENCE [LARGE SCALE GENOMIC DNA]</scope>
    <source>
        <tissue evidence="3">Nenye</tissue>
    </source>
</reference>
<comment type="caution">
    <text evidence="3">The sequence shown here is derived from an EMBL/GenBank/DDBJ whole genome shotgun (WGS) entry which is preliminary data.</text>
</comment>
<evidence type="ECO:0000256" key="1">
    <source>
        <dbReference type="SAM" id="MobiDB-lite"/>
    </source>
</evidence>
<sequence>MASKLPSIATFLLIFNILLISSGLAISGRKIPTQNPNHLDKKQPQSFIGNDGSVLVPGFGRYMFPKKGSYFDPFTYNPVTGTSGGNGFNSPGSGGDTGSSAGGHSYVPGGDDTNVPNPGFEVPVGGSVPLPSGP</sequence>
<evidence type="ECO:0008006" key="5">
    <source>
        <dbReference type="Google" id="ProtNLM"/>
    </source>
</evidence>
<dbReference type="InterPro" id="IPR034565">
    <property type="entry name" value="Put_cell_wall"/>
</dbReference>
<keyword evidence="4" id="KW-1185">Reference proteome</keyword>
<dbReference type="AlphaFoldDB" id="A0ABD2YTG4"/>
<feature type="chain" id="PRO_5044848563" description="Cell wall protein" evidence="2">
    <location>
        <begin position="26"/>
        <end position="134"/>
    </location>
</feature>
<accession>A0ABD2YTG4</accession>